<dbReference type="SUPFAM" id="SSF48452">
    <property type="entry name" value="TPR-like"/>
    <property type="match status" value="3"/>
</dbReference>
<evidence type="ECO:0000256" key="6">
    <source>
        <dbReference type="ARBA" id="ARBA00023136"/>
    </source>
</evidence>
<dbReference type="Proteomes" id="UP000035651">
    <property type="component" value="Plasmid pPF72-1"/>
</dbReference>
<dbReference type="InterPro" id="IPR011990">
    <property type="entry name" value="TPR-like_helical_dom_sf"/>
</dbReference>
<keyword evidence="10" id="KW-1185">Reference proteome</keyword>
<sequence length="821" mass="89253">MSEPRHGYTNRALKSVDFNSAESIRASLGDITHMGGADRFFDRAFHHKSKATSLLAFGILALYKHADAESEDAVKKLTDFIHVNFKVHHDNDTLIGREDSQVVSRERVASLLGESLTETAKADLLQTTESGTGLNEFSIFLADQDRCSMAGQVASAQGEVYHYRGEVRRAITAYWQAAKAFGAAAEAYEGVDVNRRDLAARAYKQGGDAYLKVAEAYRHEGRHDLAAQNFMNAAQAYMKGDYPAQAQQAYTQAGDAYLEVAEAYRDEGRYDLAAQAYGDVVTAYVKGHRRDLAEKAYEQVAAARQANAQAYMDAGQHEQGKAARGKAAKAYWEAAQYYLERKRYDLARVNFRLAAEAYKTLNQQKLAGDAYEMVAAALTHLAGLQPRQEALNFYTQAAESYTQAVKEYMAAEQPELAARAYLNVAKAFAKVDDKHAQVTEAIGSALEVYKQAVETQKVSPAEAAKFSTQAAKLYSEVGDHRAAAKCYDEGAEALFLQQMELHSPAGPAYEKAAKTFMKAAKEYMKAERHDLADLVDLANLTVRAYRNAADAYARVGGLLAQVTMALESAAEVHNRVATAHVLARDSILAARSYLEAAKTFKEAGLPTQAAAAYLQAAIAHRDADQHTQAALAYLQAAEVYSHEADQQEEAILTYMNAATAFERVPGQRAQVARALESAAEVHEGVRGFSQAAVIYEMAGQEWELVGGPGGYESAAKAFSKGAQADTQDGMDALAGRRYGLAARAYAKADLPDRAKEALVSSAEAFMKAGHSEVNGDIKGRRRADWQRHAAGWYTLAETAYKDAGLLKEAAAAAALAADNNS</sequence>
<geneLocation type="plasmid" evidence="9 10">
    <name>pPF72-1</name>
</geneLocation>
<evidence type="ECO:0000256" key="3">
    <source>
        <dbReference type="ARBA" id="ARBA00022448"/>
    </source>
</evidence>
<evidence type="ECO:0000313" key="9">
    <source>
        <dbReference type="EMBL" id="AKM33271.1"/>
    </source>
</evidence>
<keyword evidence="3" id="KW-0813">Transport</keyword>
<dbReference type="GO" id="GO:0005774">
    <property type="term" value="C:vacuolar membrane"/>
    <property type="evidence" value="ECO:0007669"/>
    <property type="project" value="TreeGrafter"/>
</dbReference>
<accession>A0A0H3X3C7</accession>
<name>A0A0H3X3C7_9BURK</name>
<comment type="similarity">
    <text evidence="2">Belongs to the SNAP family.</text>
</comment>
<evidence type="ECO:0000256" key="1">
    <source>
        <dbReference type="ARBA" id="ARBA00004170"/>
    </source>
</evidence>
<evidence type="ECO:0000256" key="4">
    <source>
        <dbReference type="ARBA" id="ARBA00022892"/>
    </source>
</evidence>
<dbReference type="SMART" id="SM00028">
    <property type="entry name" value="TPR"/>
    <property type="match status" value="5"/>
</dbReference>
<evidence type="ECO:0000256" key="8">
    <source>
        <dbReference type="ARBA" id="ARBA00042485"/>
    </source>
</evidence>
<dbReference type="Pfam" id="PF14938">
    <property type="entry name" value="SNAP"/>
    <property type="match status" value="1"/>
</dbReference>
<dbReference type="GO" id="GO:0016192">
    <property type="term" value="P:vesicle-mediated transport"/>
    <property type="evidence" value="ECO:0007669"/>
    <property type="project" value="UniProtKB-KW"/>
</dbReference>
<gene>
    <name evidence="9" type="ORF">AB870_24000</name>
</gene>
<keyword evidence="6" id="KW-0472">Membrane</keyword>
<dbReference type="GO" id="GO:0005483">
    <property type="term" value="F:soluble NSF attachment protein activity"/>
    <property type="evidence" value="ECO:0007669"/>
    <property type="project" value="TreeGrafter"/>
</dbReference>
<dbReference type="InterPro" id="IPR019734">
    <property type="entry name" value="TPR_rpt"/>
</dbReference>
<dbReference type="GO" id="GO:0006886">
    <property type="term" value="P:intracellular protein transport"/>
    <property type="evidence" value="ECO:0007669"/>
    <property type="project" value="InterPro"/>
</dbReference>
<dbReference type="Gene3D" id="1.25.40.10">
    <property type="entry name" value="Tetratricopeptide repeat domain"/>
    <property type="match status" value="3"/>
</dbReference>
<dbReference type="InterPro" id="IPR000744">
    <property type="entry name" value="NSF_attach"/>
</dbReference>
<comment type="subcellular location">
    <subcellularLocation>
        <location evidence="1">Membrane</location>
        <topology evidence="1">Peripheral membrane protein</topology>
    </subcellularLocation>
</comment>
<proteinExistence type="inferred from homology"/>
<reference evidence="9" key="1">
    <citation type="submission" date="2016-06" db="EMBL/GenBank/DDBJ databases">
        <title>Complete Genome Sequence of Pandoraea faecigallinarum DSM-23572.</title>
        <authorList>
            <person name="Yong D."/>
            <person name="Ee R."/>
            <person name="Lim Y.-L."/>
            <person name="Yin W.-F."/>
            <person name="Chan K.-G."/>
        </authorList>
    </citation>
    <scope>NUCLEOTIDE SEQUENCE</scope>
    <source>
        <strain evidence="9">DSM 23572</strain>
        <plasmid evidence="9">pPF72-1</plasmid>
    </source>
</reference>
<dbReference type="GO" id="GO:0031201">
    <property type="term" value="C:SNARE complex"/>
    <property type="evidence" value="ECO:0007669"/>
    <property type="project" value="TreeGrafter"/>
</dbReference>
<evidence type="ECO:0000256" key="5">
    <source>
        <dbReference type="ARBA" id="ARBA00022927"/>
    </source>
</evidence>
<keyword evidence="4" id="KW-0931">ER-Golgi transport</keyword>
<dbReference type="KEGG" id="pfg:AB870_24000"/>
<keyword evidence="9" id="KW-0614">Plasmid</keyword>
<dbReference type="EMBL" id="CP011808">
    <property type="protein sequence ID" value="AKM33271.1"/>
    <property type="molecule type" value="Genomic_DNA"/>
</dbReference>
<keyword evidence="5" id="KW-0653">Protein transport</keyword>
<evidence type="ECO:0000313" key="10">
    <source>
        <dbReference type="Proteomes" id="UP000035651"/>
    </source>
</evidence>
<evidence type="ECO:0000256" key="2">
    <source>
        <dbReference type="ARBA" id="ARBA00010050"/>
    </source>
</evidence>
<organism evidence="9 10">
    <name type="scientific">Pandoraea faecigallinarum</name>
    <dbReference type="NCBI Taxonomy" id="656179"/>
    <lineage>
        <taxon>Bacteria</taxon>
        <taxon>Pseudomonadati</taxon>
        <taxon>Pseudomonadota</taxon>
        <taxon>Betaproteobacteria</taxon>
        <taxon>Burkholderiales</taxon>
        <taxon>Burkholderiaceae</taxon>
        <taxon>Pandoraea</taxon>
    </lineage>
</organism>
<dbReference type="PANTHER" id="PTHR13768:SF2">
    <property type="entry name" value="GAMMA-SOLUBLE NSF ATTACHMENT PROTEIN"/>
    <property type="match status" value="1"/>
</dbReference>
<dbReference type="AlphaFoldDB" id="A0A0H3X3C7"/>
<evidence type="ECO:0000256" key="7">
    <source>
        <dbReference type="ARBA" id="ARBA00040047"/>
    </source>
</evidence>
<dbReference type="PATRIC" id="fig|656179.3.peg.5139"/>
<protein>
    <recommendedName>
        <fullName evidence="7">Gamma-soluble NSF attachment protein</fullName>
    </recommendedName>
    <alternativeName>
        <fullName evidence="8">N-ethylmaleimide-sensitive factor attachment protein gamma</fullName>
    </alternativeName>
</protein>
<dbReference type="PANTHER" id="PTHR13768">
    <property type="entry name" value="SOLUBLE NSF ATTACHMENT PROTEIN SNAP"/>
    <property type="match status" value="1"/>
</dbReference>
<dbReference type="GO" id="GO:0019905">
    <property type="term" value="F:syntaxin binding"/>
    <property type="evidence" value="ECO:0007669"/>
    <property type="project" value="TreeGrafter"/>
</dbReference>